<dbReference type="CDD" id="cd17536">
    <property type="entry name" value="REC_YesN-like"/>
    <property type="match status" value="1"/>
</dbReference>
<dbReference type="InterPro" id="IPR009057">
    <property type="entry name" value="Homeodomain-like_sf"/>
</dbReference>
<dbReference type="PANTHER" id="PTHR43280:SF2">
    <property type="entry name" value="HTH-TYPE TRANSCRIPTIONAL REGULATOR EXSA"/>
    <property type="match status" value="1"/>
</dbReference>
<dbReference type="RefSeq" id="WP_130612724.1">
    <property type="nucleotide sequence ID" value="NZ_AP019400.1"/>
</dbReference>
<keyword evidence="4" id="KW-0597">Phosphoprotein</keyword>
<dbReference type="KEGG" id="cohn:KCTCHS21_42010"/>
<evidence type="ECO:0008006" key="9">
    <source>
        <dbReference type="Google" id="ProtNLM"/>
    </source>
</evidence>
<evidence type="ECO:0000256" key="3">
    <source>
        <dbReference type="ARBA" id="ARBA00023163"/>
    </source>
</evidence>
<organism evidence="7 8">
    <name type="scientific">Cohnella abietis</name>
    <dbReference type="NCBI Taxonomy" id="2507935"/>
    <lineage>
        <taxon>Bacteria</taxon>
        <taxon>Bacillati</taxon>
        <taxon>Bacillota</taxon>
        <taxon>Bacilli</taxon>
        <taxon>Bacillales</taxon>
        <taxon>Paenibacillaceae</taxon>
        <taxon>Cohnella</taxon>
    </lineage>
</organism>
<keyword evidence="8" id="KW-1185">Reference proteome</keyword>
<dbReference type="SMART" id="SM00448">
    <property type="entry name" value="REC"/>
    <property type="match status" value="1"/>
</dbReference>
<gene>
    <name evidence="7" type="ORF">KCTCHS21_42010</name>
</gene>
<evidence type="ECO:0000313" key="8">
    <source>
        <dbReference type="Proteomes" id="UP000289856"/>
    </source>
</evidence>
<dbReference type="PROSITE" id="PS00041">
    <property type="entry name" value="HTH_ARAC_FAMILY_1"/>
    <property type="match status" value="1"/>
</dbReference>
<dbReference type="PROSITE" id="PS01124">
    <property type="entry name" value="HTH_ARAC_FAMILY_2"/>
    <property type="match status" value="1"/>
</dbReference>
<dbReference type="SUPFAM" id="SSF46689">
    <property type="entry name" value="Homeodomain-like"/>
    <property type="match status" value="2"/>
</dbReference>
<reference evidence="7 8" key="1">
    <citation type="submission" date="2019-01" db="EMBL/GenBank/DDBJ databases">
        <title>Complete genome sequence of Cohnella hallensis HS21 isolated from Korean fir (Abies koreana) rhizospheric soil.</title>
        <authorList>
            <person name="Jiang L."/>
            <person name="Kang S.W."/>
            <person name="Kim S."/>
            <person name="Jung J."/>
            <person name="Kim C.Y."/>
            <person name="Kim D.H."/>
            <person name="Kim S.W."/>
            <person name="Lee J."/>
        </authorList>
    </citation>
    <scope>NUCLEOTIDE SEQUENCE [LARGE SCALE GENOMIC DNA]</scope>
    <source>
        <strain evidence="7 8">HS21</strain>
    </source>
</reference>
<feature type="domain" description="HTH araC/xylS-type" evidence="5">
    <location>
        <begin position="428"/>
        <end position="526"/>
    </location>
</feature>
<dbReference type="PANTHER" id="PTHR43280">
    <property type="entry name" value="ARAC-FAMILY TRANSCRIPTIONAL REGULATOR"/>
    <property type="match status" value="1"/>
</dbReference>
<dbReference type="Pfam" id="PF00072">
    <property type="entry name" value="Response_reg"/>
    <property type="match status" value="1"/>
</dbReference>
<dbReference type="SUPFAM" id="SSF52172">
    <property type="entry name" value="CheY-like"/>
    <property type="match status" value="1"/>
</dbReference>
<dbReference type="Gene3D" id="1.10.10.60">
    <property type="entry name" value="Homeodomain-like"/>
    <property type="match status" value="2"/>
</dbReference>
<dbReference type="PROSITE" id="PS50110">
    <property type="entry name" value="RESPONSE_REGULATORY"/>
    <property type="match status" value="1"/>
</dbReference>
<evidence type="ECO:0000313" key="7">
    <source>
        <dbReference type="EMBL" id="BBI34802.1"/>
    </source>
</evidence>
<keyword evidence="3" id="KW-0804">Transcription</keyword>
<dbReference type="InterPro" id="IPR011006">
    <property type="entry name" value="CheY-like_superfamily"/>
</dbReference>
<dbReference type="InterPro" id="IPR001789">
    <property type="entry name" value="Sig_transdc_resp-reg_receiver"/>
</dbReference>
<dbReference type="GO" id="GO:0003700">
    <property type="term" value="F:DNA-binding transcription factor activity"/>
    <property type="evidence" value="ECO:0007669"/>
    <property type="project" value="InterPro"/>
</dbReference>
<dbReference type="EMBL" id="AP019400">
    <property type="protein sequence ID" value="BBI34802.1"/>
    <property type="molecule type" value="Genomic_DNA"/>
</dbReference>
<dbReference type="GO" id="GO:0043565">
    <property type="term" value="F:sequence-specific DNA binding"/>
    <property type="evidence" value="ECO:0007669"/>
    <property type="project" value="InterPro"/>
</dbReference>
<feature type="modified residue" description="4-aspartylphosphate" evidence="4">
    <location>
        <position position="55"/>
    </location>
</feature>
<dbReference type="InterPro" id="IPR018060">
    <property type="entry name" value="HTH_AraC"/>
</dbReference>
<dbReference type="SMART" id="SM00342">
    <property type="entry name" value="HTH_ARAC"/>
    <property type="match status" value="1"/>
</dbReference>
<evidence type="ECO:0000259" key="6">
    <source>
        <dbReference type="PROSITE" id="PS50110"/>
    </source>
</evidence>
<evidence type="ECO:0000256" key="2">
    <source>
        <dbReference type="ARBA" id="ARBA00023125"/>
    </source>
</evidence>
<proteinExistence type="predicted"/>
<feature type="domain" description="Response regulatory" evidence="6">
    <location>
        <begin position="3"/>
        <end position="120"/>
    </location>
</feature>
<dbReference type="AlphaFoldDB" id="A0A3T1D9M7"/>
<evidence type="ECO:0000256" key="4">
    <source>
        <dbReference type="PROSITE-ProRule" id="PRU00169"/>
    </source>
</evidence>
<dbReference type="GO" id="GO:0000160">
    <property type="term" value="P:phosphorelay signal transduction system"/>
    <property type="evidence" value="ECO:0007669"/>
    <property type="project" value="InterPro"/>
</dbReference>
<evidence type="ECO:0000256" key="1">
    <source>
        <dbReference type="ARBA" id="ARBA00023015"/>
    </source>
</evidence>
<keyword evidence="2" id="KW-0238">DNA-binding</keyword>
<dbReference type="InterPro" id="IPR018062">
    <property type="entry name" value="HTH_AraC-typ_CS"/>
</dbReference>
<protein>
    <recommendedName>
        <fullName evidence="9">DNA-binding response regulator</fullName>
    </recommendedName>
</protein>
<keyword evidence="1" id="KW-0805">Transcription regulation</keyword>
<evidence type="ECO:0000259" key="5">
    <source>
        <dbReference type="PROSITE" id="PS01124"/>
    </source>
</evidence>
<dbReference type="OrthoDB" id="1974963at2"/>
<dbReference type="Gene3D" id="3.40.50.2300">
    <property type="match status" value="1"/>
</dbReference>
<sequence>MLNLLIVDDEIHFVEAIKKLVDWTQFGISDVYIAHHTSAAEQIFRTHDIDVLLCDIEMPQESGLELLSRMRRDELRTIPILMTCHADFQYAKEAVRLGCSNYLLKPLSKEKLEEAIGKATESALRERELENALQHRRWWSRHQGVHYERFWTDLLNETIPPHREAVIREAEARQIPHSPEAAVLPILLSVRSWHQEFSMRDRKLLEYALKNAGMELIGNIRPTSIIVPVGTESWLLIMPASQQDGLSSGVEQVCGKFTEYCNIHLYSEVACYVGEAVLSHEISALLPTLLELDKHNVNGSSYVDLVKVKGKFKSPPPVPDMGGWATMLRQGTKDLLLKEAVSFIRGLRHQQGIDGRYLLAFKEDFLQMVHSVLQHKGVQAHLMFCDRESLRLSDAAIRSLADLERWLEHVITQATDYTEVSSIRNVVDRATSYILSNLEQNLSRESVASHVYLHPDYLTRLFKKELGCTIPEYMLRERIKLARQLLVHSELPVSTVATAIGYSNFSHFAKLFKQQTSMTPIDFRQFNREGNASKVEFASDSSRS</sequence>
<accession>A0A3T1D9M7</accession>
<name>A0A3T1D9M7_9BACL</name>
<dbReference type="Pfam" id="PF12833">
    <property type="entry name" value="HTH_18"/>
    <property type="match status" value="1"/>
</dbReference>
<dbReference type="Proteomes" id="UP000289856">
    <property type="component" value="Chromosome"/>
</dbReference>